<sequence length="138" mass="14745">MTLFLPLVVPPPAALPTPPPAVVWNTPATPDSDRPEAPTRSATGKVASRVGRNSPLDLSIKRAGFLFAQTHKDANGLVGLSVYRSVAVQDSDPIYAPVTDVIADHKFQLAYSAQVADASMMFGKAEDSYYVTVDTEKT</sequence>
<feature type="region of interest" description="Disordered" evidence="1">
    <location>
        <begin position="24"/>
        <end position="49"/>
    </location>
</feature>
<reference evidence="2" key="1">
    <citation type="submission" date="2024-04" db="EMBL/GenBank/DDBJ databases">
        <authorList>
            <person name="Lindsay E."/>
            <person name="Kim D."/>
            <person name="Molloy A.D."/>
            <person name="Noble-Ramirez A."/>
            <person name="Hutchison K.W."/>
            <person name="Molloy S.D."/>
            <person name="Viland M.D."/>
            <person name="Lewis C.M."/>
            <person name="Garlena R.A."/>
            <person name="Russell D.A."/>
            <person name="Jacobs-Sera D."/>
            <person name="Hatfull G.F."/>
        </authorList>
    </citation>
    <scope>NUCLEOTIDE SEQUENCE</scope>
</reference>
<accession>A0AAU8GLV0</accession>
<name>A0AAU8GLV0_9VIRU</name>
<evidence type="ECO:0008006" key="3">
    <source>
        <dbReference type="Google" id="ProtNLM"/>
    </source>
</evidence>
<organism evidence="2">
    <name type="scientific">Mycobacterium phage Stink</name>
    <dbReference type="NCBI Taxonomy" id="3136630"/>
    <lineage>
        <taxon>Viruses</taxon>
    </lineage>
</organism>
<dbReference type="Pfam" id="PF17429">
    <property type="entry name" value="GP70"/>
    <property type="match status" value="1"/>
</dbReference>
<proteinExistence type="predicted"/>
<evidence type="ECO:0000256" key="1">
    <source>
        <dbReference type="SAM" id="MobiDB-lite"/>
    </source>
</evidence>
<dbReference type="InterPro" id="IPR035405">
    <property type="entry name" value="GP70"/>
</dbReference>
<protein>
    <recommendedName>
        <fullName evidence="3">Minor tail protein</fullName>
    </recommendedName>
</protein>
<dbReference type="EMBL" id="PP750960">
    <property type="protein sequence ID" value="XCH42958.1"/>
    <property type="molecule type" value="Genomic_DNA"/>
</dbReference>
<evidence type="ECO:0000313" key="2">
    <source>
        <dbReference type="EMBL" id="XCH42958.1"/>
    </source>
</evidence>
<gene>
    <name evidence="2" type="primary">68</name>
    <name evidence="2" type="ORF">SEA_STINK_68</name>
</gene>